<dbReference type="RefSeq" id="WP_073074649.1">
    <property type="nucleotide sequence ID" value="NZ_MPPI01000042.1"/>
</dbReference>
<dbReference type="InterPro" id="IPR011648">
    <property type="entry name" value="Circadian_clock_KaiA"/>
</dbReference>
<evidence type="ECO:0000313" key="6">
    <source>
        <dbReference type="Proteomes" id="UP000238634"/>
    </source>
</evidence>
<proteinExistence type="predicted"/>
<name>A0A2T1D724_9CYAN</name>
<dbReference type="Gene3D" id="1.10.1240.30">
    <property type="entry name" value="KaiA/RbsU domain"/>
    <property type="match status" value="1"/>
</dbReference>
<dbReference type="GO" id="GO:0007623">
    <property type="term" value="P:circadian rhythm"/>
    <property type="evidence" value="ECO:0007669"/>
    <property type="project" value="InterPro"/>
</dbReference>
<comment type="caution">
    <text evidence="5">The sequence shown here is derived from an EMBL/GenBank/DDBJ whole genome shotgun (WGS) entry which is preliminary data.</text>
</comment>
<dbReference type="SUPFAM" id="SSF101215">
    <property type="entry name" value="KaiA/RbsU domain"/>
    <property type="match status" value="1"/>
</dbReference>
<dbReference type="SUPFAM" id="SSF52172">
    <property type="entry name" value="CheY-like"/>
    <property type="match status" value="1"/>
</dbReference>
<reference evidence="5 6" key="2">
    <citation type="submission" date="2018-03" db="EMBL/GenBank/DDBJ databases">
        <title>The ancient ancestry and fast evolution of plastids.</title>
        <authorList>
            <person name="Moore K.R."/>
            <person name="Magnabosco C."/>
            <person name="Momper L."/>
            <person name="Gold D.A."/>
            <person name="Bosak T."/>
            <person name="Fournier G.P."/>
        </authorList>
    </citation>
    <scope>NUCLEOTIDE SEQUENCE [LARGE SCALE GENOMIC DNA]</scope>
    <source>
        <strain evidence="5 6">ULC007</strain>
    </source>
</reference>
<feature type="domain" description="KaiA C-terminal" evidence="4">
    <location>
        <begin position="192"/>
        <end position="300"/>
    </location>
</feature>
<dbReference type="InterPro" id="IPR020844">
    <property type="entry name" value="Circadian_clock_KaiA_N"/>
</dbReference>
<organism evidence="5 6">
    <name type="scientific">Phormidesmis priestleyi ULC007</name>
    <dbReference type="NCBI Taxonomy" id="1920490"/>
    <lineage>
        <taxon>Bacteria</taxon>
        <taxon>Bacillati</taxon>
        <taxon>Cyanobacteriota</taxon>
        <taxon>Cyanophyceae</taxon>
        <taxon>Leptolyngbyales</taxon>
        <taxon>Leptolyngbyaceae</taxon>
        <taxon>Phormidesmis</taxon>
    </lineage>
</organism>
<dbReference type="Proteomes" id="UP000238634">
    <property type="component" value="Unassembled WGS sequence"/>
</dbReference>
<evidence type="ECO:0000259" key="3">
    <source>
        <dbReference type="PROSITE" id="PS51430"/>
    </source>
</evidence>
<sequence>MTASLFNVQRPKLFVCVFLNSRELARSVQQALIDDAPGAPQKERYTVVSPESDQAFFSLVEQQRQQLDCLILQDGSQLPALITWLHNQATLLPIVILDATPDPEAGVADLEASIFLYHSAEVRLALNKVEEMAEFVDRAIDQFLNLSPSCRLPNASSEPDLSTQNFLLLHQRRLTEKLKERLGYLGVYYKRNPKAFLRYLPQAEREELLAQLRDSYRVIILNYFVDDSGLNQRIDDFVNTIFFADIPVAQIVETHMELMDEFAKQLKLEGRSEEILLDYRLTLIDTIAHLCEMYRRSVPRES</sequence>
<dbReference type="PROSITE" id="PS51431">
    <property type="entry name" value="KAIA_C"/>
    <property type="match status" value="1"/>
</dbReference>
<gene>
    <name evidence="5" type="ORF">C7B65_22215</name>
</gene>
<dbReference type="Pfam" id="PF21714">
    <property type="entry name" value="KaiA_N"/>
    <property type="match status" value="1"/>
</dbReference>
<dbReference type="SMART" id="SM01247">
    <property type="entry name" value="KaiA"/>
    <property type="match status" value="1"/>
</dbReference>
<dbReference type="Gene3D" id="3.40.50.2300">
    <property type="match status" value="1"/>
</dbReference>
<dbReference type="InterPro" id="IPR020856">
    <property type="entry name" value="Circadian_clock_protein_KaiA_C"/>
</dbReference>
<dbReference type="PROSITE" id="PS51430">
    <property type="entry name" value="KAIA_N"/>
    <property type="match status" value="1"/>
</dbReference>
<protein>
    <recommendedName>
        <fullName evidence="2">Circadian clock oscillator protein KaiA</fullName>
    </recommendedName>
</protein>
<dbReference type="InterPro" id="IPR011006">
    <property type="entry name" value="CheY-like_superfamily"/>
</dbReference>
<dbReference type="STRING" id="1920490.GCA_001895925_05304"/>
<dbReference type="OrthoDB" id="513549at2"/>
<reference evidence="5 6" key="1">
    <citation type="submission" date="2018-02" db="EMBL/GenBank/DDBJ databases">
        <authorList>
            <person name="Cohen D.B."/>
            <person name="Kent A.D."/>
        </authorList>
    </citation>
    <scope>NUCLEOTIDE SEQUENCE [LARGE SCALE GENOMIC DNA]</scope>
    <source>
        <strain evidence="5 6">ULC007</strain>
    </source>
</reference>
<keyword evidence="6" id="KW-1185">Reference proteome</keyword>
<keyword evidence="1" id="KW-0090">Biological rhythms</keyword>
<evidence type="ECO:0000313" key="5">
    <source>
        <dbReference type="EMBL" id="PSB16241.1"/>
    </source>
</evidence>
<dbReference type="InterPro" id="IPR017944">
    <property type="entry name" value="KaiA/RbsU_helical_domain_sf"/>
</dbReference>
<dbReference type="AlphaFoldDB" id="A0A2T1D724"/>
<evidence type="ECO:0000259" key="4">
    <source>
        <dbReference type="PROSITE" id="PS51431"/>
    </source>
</evidence>
<accession>A0A2T1D724</accession>
<evidence type="ECO:0000256" key="2">
    <source>
        <dbReference type="ARBA" id="ARBA00034852"/>
    </source>
</evidence>
<dbReference type="EMBL" id="PVWG01000045">
    <property type="protein sequence ID" value="PSB16241.1"/>
    <property type="molecule type" value="Genomic_DNA"/>
</dbReference>
<dbReference type="Pfam" id="PF07688">
    <property type="entry name" value="KaiA"/>
    <property type="match status" value="1"/>
</dbReference>
<feature type="domain" description="KaiA N-terminal" evidence="3">
    <location>
        <begin position="9"/>
        <end position="182"/>
    </location>
</feature>
<evidence type="ECO:0000256" key="1">
    <source>
        <dbReference type="ARBA" id="ARBA00023108"/>
    </source>
</evidence>